<feature type="domain" description="C-type lectin" evidence="3">
    <location>
        <begin position="89"/>
        <end position="203"/>
    </location>
</feature>
<dbReference type="SMART" id="SM00034">
    <property type="entry name" value="CLECT"/>
    <property type="match status" value="1"/>
</dbReference>
<dbReference type="InterPro" id="IPR016186">
    <property type="entry name" value="C-type_lectin-like/link_sf"/>
</dbReference>
<sequence>SIFSHGTLSSPFKQCNRRECVILFTHTDSSDTNTTDYETIIKSLSEETEEIKTKLKIFGEYEFFLMLQITVTLKTIQLILNFFQGWLYFNHSVYYISSTNKSWQDSRDDCVQRGADLVIINSKEEQEFMRQFKRITWIGLTDAETEGTWKWVDGTLLKTSFWYTGEPNTYYGRDEDCGEIRFFRNKNNWNDITCNMKNFWICEKMVTL</sequence>
<protein>
    <recommendedName>
        <fullName evidence="3">C-type lectin domain-containing protein</fullName>
    </recommendedName>
</protein>
<reference evidence="4" key="2">
    <citation type="submission" date="2025-09" db="UniProtKB">
        <authorList>
            <consortium name="Ensembl"/>
        </authorList>
    </citation>
    <scope>IDENTIFICATION</scope>
</reference>
<dbReference type="InterPro" id="IPR016187">
    <property type="entry name" value="CTDL_fold"/>
</dbReference>
<keyword evidence="1" id="KW-0430">Lectin</keyword>
<dbReference type="AlphaFoldDB" id="A0A3B4YRF0"/>
<dbReference type="Proteomes" id="UP000261360">
    <property type="component" value="Unplaced"/>
</dbReference>
<dbReference type="PANTHER" id="PTHR22803">
    <property type="entry name" value="MANNOSE, PHOSPHOLIPASE, LECTIN RECEPTOR RELATED"/>
    <property type="match status" value="1"/>
</dbReference>
<dbReference type="GO" id="GO:0030246">
    <property type="term" value="F:carbohydrate binding"/>
    <property type="evidence" value="ECO:0007669"/>
    <property type="project" value="UniProtKB-KW"/>
</dbReference>
<evidence type="ECO:0000256" key="2">
    <source>
        <dbReference type="ARBA" id="ARBA00023157"/>
    </source>
</evidence>
<dbReference type="Pfam" id="PF00059">
    <property type="entry name" value="Lectin_C"/>
    <property type="match status" value="1"/>
</dbReference>
<reference evidence="4" key="1">
    <citation type="submission" date="2025-08" db="UniProtKB">
        <authorList>
            <consortium name="Ensembl"/>
        </authorList>
    </citation>
    <scope>IDENTIFICATION</scope>
</reference>
<dbReference type="SUPFAM" id="SSF56436">
    <property type="entry name" value="C-type lectin-like"/>
    <property type="match status" value="1"/>
</dbReference>
<dbReference type="InterPro" id="IPR001304">
    <property type="entry name" value="C-type_lectin-like"/>
</dbReference>
<name>A0A3B4YRF0_SERLL</name>
<dbReference type="CDD" id="cd03590">
    <property type="entry name" value="CLECT_DC-SIGN_like"/>
    <property type="match status" value="1"/>
</dbReference>
<accession>A0A3B4YRF0</accession>
<dbReference type="Gene3D" id="3.10.100.10">
    <property type="entry name" value="Mannose-Binding Protein A, subunit A"/>
    <property type="match status" value="1"/>
</dbReference>
<dbReference type="PROSITE" id="PS50041">
    <property type="entry name" value="C_TYPE_LECTIN_2"/>
    <property type="match status" value="1"/>
</dbReference>
<keyword evidence="5" id="KW-1185">Reference proteome</keyword>
<organism evidence="4 5">
    <name type="scientific">Seriola lalandi dorsalis</name>
    <dbReference type="NCBI Taxonomy" id="1841481"/>
    <lineage>
        <taxon>Eukaryota</taxon>
        <taxon>Metazoa</taxon>
        <taxon>Chordata</taxon>
        <taxon>Craniata</taxon>
        <taxon>Vertebrata</taxon>
        <taxon>Euteleostomi</taxon>
        <taxon>Actinopterygii</taxon>
        <taxon>Neopterygii</taxon>
        <taxon>Teleostei</taxon>
        <taxon>Neoteleostei</taxon>
        <taxon>Acanthomorphata</taxon>
        <taxon>Carangaria</taxon>
        <taxon>Carangiformes</taxon>
        <taxon>Carangidae</taxon>
        <taxon>Seriola</taxon>
    </lineage>
</organism>
<evidence type="ECO:0000259" key="3">
    <source>
        <dbReference type="PROSITE" id="PS50041"/>
    </source>
</evidence>
<dbReference type="PROSITE" id="PS00615">
    <property type="entry name" value="C_TYPE_LECTIN_1"/>
    <property type="match status" value="1"/>
</dbReference>
<evidence type="ECO:0000313" key="5">
    <source>
        <dbReference type="Proteomes" id="UP000261360"/>
    </source>
</evidence>
<proteinExistence type="predicted"/>
<keyword evidence="2" id="KW-1015">Disulfide bond</keyword>
<evidence type="ECO:0000313" key="4">
    <source>
        <dbReference type="Ensembl" id="ENSSLDP00000030796.1"/>
    </source>
</evidence>
<dbReference type="InterPro" id="IPR018378">
    <property type="entry name" value="C-type_lectin_CS"/>
</dbReference>
<dbReference type="Ensembl" id="ENSSLDT00000031685.1">
    <property type="protein sequence ID" value="ENSSLDP00000030796.1"/>
    <property type="gene ID" value="ENSSLDG00000023707.1"/>
</dbReference>
<evidence type="ECO:0000256" key="1">
    <source>
        <dbReference type="ARBA" id="ARBA00022734"/>
    </source>
</evidence>
<dbReference type="GeneTree" id="ENSGT01020000230338"/>
<dbReference type="InterPro" id="IPR033989">
    <property type="entry name" value="CD209-like_CTLD"/>
</dbReference>
<dbReference type="InterPro" id="IPR050111">
    <property type="entry name" value="C-type_lectin/snaclec_domain"/>
</dbReference>